<gene>
    <name evidence="4" type="ORF">ACOC_LOCUS3536</name>
</gene>
<evidence type="ECO:0000256" key="1">
    <source>
        <dbReference type="SAM" id="MobiDB-lite"/>
    </source>
</evidence>
<proteinExistence type="predicted"/>
<feature type="region of interest" description="Disordered" evidence="1">
    <location>
        <begin position="54"/>
        <end position="78"/>
    </location>
</feature>
<dbReference type="PANTHER" id="PTHR47520">
    <property type="entry name" value="CX DOMAIN-CONTAINING PROTEIN-RELATED"/>
    <property type="match status" value="1"/>
</dbReference>
<keyword evidence="5" id="KW-1185">Reference proteome</keyword>
<dbReference type="OrthoDB" id="5871812at2759"/>
<evidence type="ECO:0000259" key="3">
    <source>
        <dbReference type="Pfam" id="PF01705"/>
    </source>
</evidence>
<protein>
    <submittedName>
        <fullName evidence="6">CX domain-containing protein</fullName>
    </submittedName>
</protein>
<reference evidence="4 5" key="2">
    <citation type="submission" date="2018-11" db="EMBL/GenBank/DDBJ databases">
        <authorList>
            <consortium name="Pathogen Informatics"/>
        </authorList>
    </citation>
    <scope>NUCLEOTIDE SEQUENCE [LARGE SCALE GENOMIC DNA]</scope>
    <source>
        <strain evidence="4 5">Costa Rica</strain>
    </source>
</reference>
<keyword evidence="2" id="KW-0812">Transmembrane</keyword>
<keyword evidence="2" id="KW-1133">Transmembrane helix</keyword>
<reference evidence="6" key="1">
    <citation type="submission" date="2017-02" db="UniProtKB">
        <authorList>
            <consortium name="WormBaseParasite"/>
        </authorList>
    </citation>
    <scope>IDENTIFICATION</scope>
</reference>
<dbReference type="AlphaFoldDB" id="A0A0R3PGU1"/>
<evidence type="ECO:0000313" key="6">
    <source>
        <dbReference type="WBParaSite" id="ACOC_0000353501-mRNA-1"/>
    </source>
</evidence>
<dbReference type="WBParaSite" id="ACOC_0000353501-mRNA-1">
    <property type="protein sequence ID" value="ACOC_0000353501-mRNA-1"/>
    <property type="gene ID" value="ACOC_0000353501"/>
</dbReference>
<dbReference type="STRING" id="334426.A0A0R3PGU1"/>
<feature type="transmembrane region" description="Helical" evidence="2">
    <location>
        <begin position="124"/>
        <end position="148"/>
    </location>
</feature>
<feature type="compositionally biased region" description="Low complexity" evidence="1">
    <location>
        <begin position="65"/>
        <end position="74"/>
    </location>
</feature>
<dbReference type="EMBL" id="UYYA01001113">
    <property type="protein sequence ID" value="VDM55121.1"/>
    <property type="molecule type" value="Genomic_DNA"/>
</dbReference>
<evidence type="ECO:0000313" key="5">
    <source>
        <dbReference type="Proteomes" id="UP000267027"/>
    </source>
</evidence>
<feature type="domain" description="CX" evidence="3">
    <location>
        <begin position="78"/>
        <end position="113"/>
    </location>
</feature>
<dbReference type="Proteomes" id="UP000267027">
    <property type="component" value="Unassembled WGS sequence"/>
</dbReference>
<sequence>MLAFEAGKAIIQSLSTPFNYNGQNYYWDKHPNVRNSDIECSISIDELQKLSGSKQQARAKRQLNSSTTTSPSPTNMAPDDILKNLQYPNGTRPQQITWVCKRQYEVCCGTDCCPSDEDFGLQSIGWIIGIIAALVLAACCCFGLCYVLKNTAEQNQRRKDVLKTFVLGRMYHHGRNQEFNFIILDTSMMPHLVHNLPSPNDSNCIQPNPYSFEPLNDQYTNTYDSQQRYPQYPQQGYPQYPQQGYPPYPHQGYQERYPSY</sequence>
<organism evidence="6">
    <name type="scientific">Angiostrongylus costaricensis</name>
    <name type="common">Nematode worm</name>
    <dbReference type="NCBI Taxonomy" id="334426"/>
    <lineage>
        <taxon>Eukaryota</taxon>
        <taxon>Metazoa</taxon>
        <taxon>Ecdysozoa</taxon>
        <taxon>Nematoda</taxon>
        <taxon>Chromadorea</taxon>
        <taxon>Rhabditida</taxon>
        <taxon>Rhabditina</taxon>
        <taxon>Rhabditomorpha</taxon>
        <taxon>Strongyloidea</taxon>
        <taxon>Metastrongylidae</taxon>
        <taxon>Angiostrongylus</taxon>
    </lineage>
</organism>
<keyword evidence="2" id="KW-0472">Membrane</keyword>
<name>A0A0R3PGU1_ANGCS</name>
<feature type="compositionally biased region" description="Low complexity" evidence="1">
    <location>
        <begin position="228"/>
        <end position="243"/>
    </location>
</feature>
<dbReference type="InterPro" id="IPR002619">
    <property type="entry name" value="CX"/>
</dbReference>
<accession>A0A0R3PGU1</accession>
<feature type="region of interest" description="Disordered" evidence="1">
    <location>
        <begin position="228"/>
        <end position="260"/>
    </location>
</feature>
<dbReference type="PANTHER" id="PTHR47520:SF8">
    <property type="entry name" value="CX DOMAIN-CONTAINING PROTEIN"/>
    <property type="match status" value="1"/>
</dbReference>
<dbReference type="Pfam" id="PF01705">
    <property type="entry name" value="CX"/>
    <property type="match status" value="1"/>
</dbReference>
<evidence type="ECO:0000313" key="4">
    <source>
        <dbReference type="EMBL" id="VDM55121.1"/>
    </source>
</evidence>
<evidence type="ECO:0000256" key="2">
    <source>
        <dbReference type="SAM" id="Phobius"/>
    </source>
</evidence>